<evidence type="ECO:0000313" key="1">
    <source>
        <dbReference type="EMBL" id="KAH3792650.1"/>
    </source>
</evidence>
<protein>
    <submittedName>
        <fullName evidence="1">Uncharacterized protein</fullName>
    </submittedName>
</protein>
<dbReference type="EMBL" id="JAIWYP010000007">
    <property type="protein sequence ID" value="KAH3792650.1"/>
    <property type="molecule type" value="Genomic_DNA"/>
</dbReference>
<comment type="caution">
    <text evidence="1">The sequence shown here is derived from an EMBL/GenBank/DDBJ whole genome shotgun (WGS) entry which is preliminary data.</text>
</comment>
<evidence type="ECO:0000313" key="2">
    <source>
        <dbReference type="Proteomes" id="UP000828390"/>
    </source>
</evidence>
<organism evidence="1 2">
    <name type="scientific">Dreissena polymorpha</name>
    <name type="common">Zebra mussel</name>
    <name type="synonym">Mytilus polymorpha</name>
    <dbReference type="NCBI Taxonomy" id="45954"/>
    <lineage>
        <taxon>Eukaryota</taxon>
        <taxon>Metazoa</taxon>
        <taxon>Spiralia</taxon>
        <taxon>Lophotrochozoa</taxon>
        <taxon>Mollusca</taxon>
        <taxon>Bivalvia</taxon>
        <taxon>Autobranchia</taxon>
        <taxon>Heteroconchia</taxon>
        <taxon>Euheterodonta</taxon>
        <taxon>Imparidentia</taxon>
        <taxon>Neoheterodontei</taxon>
        <taxon>Myida</taxon>
        <taxon>Dreissenoidea</taxon>
        <taxon>Dreissenidae</taxon>
        <taxon>Dreissena</taxon>
    </lineage>
</organism>
<dbReference type="InterPro" id="IPR015943">
    <property type="entry name" value="WD40/YVTN_repeat-like_dom_sf"/>
</dbReference>
<keyword evidence="2" id="KW-1185">Reference proteome</keyword>
<accession>A0A9D4IZG4</accession>
<dbReference type="Gene3D" id="2.130.10.10">
    <property type="entry name" value="YVTN repeat-like/Quinoprotein amine dehydrogenase"/>
    <property type="match status" value="1"/>
</dbReference>
<dbReference type="AlphaFoldDB" id="A0A9D4IZG4"/>
<name>A0A9D4IZG4_DREPO</name>
<reference evidence="1" key="1">
    <citation type="journal article" date="2019" name="bioRxiv">
        <title>The Genome of the Zebra Mussel, Dreissena polymorpha: A Resource for Invasive Species Research.</title>
        <authorList>
            <person name="McCartney M.A."/>
            <person name="Auch B."/>
            <person name="Kono T."/>
            <person name="Mallez S."/>
            <person name="Zhang Y."/>
            <person name="Obille A."/>
            <person name="Becker A."/>
            <person name="Abrahante J.E."/>
            <person name="Garbe J."/>
            <person name="Badalamenti J.P."/>
            <person name="Herman A."/>
            <person name="Mangelson H."/>
            <person name="Liachko I."/>
            <person name="Sullivan S."/>
            <person name="Sone E.D."/>
            <person name="Koren S."/>
            <person name="Silverstein K.A.T."/>
            <person name="Beckman K.B."/>
            <person name="Gohl D.M."/>
        </authorList>
    </citation>
    <scope>NUCLEOTIDE SEQUENCE</scope>
    <source>
        <strain evidence="1">Duluth1</strain>
        <tissue evidence="1">Whole animal</tissue>
    </source>
</reference>
<gene>
    <name evidence="1" type="ORF">DPMN_146147</name>
</gene>
<dbReference type="Proteomes" id="UP000828390">
    <property type="component" value="Unassembled WGS sequence"/>
</dbReference>
<proteinExistence type="predicted"/>
<reference evidence="1" key="2">
    <citation type="submission" date="2020-11" db="EMBL/GenBank/DDBJ databases">
        <authorList>
            <person name="McCartney M.A."/>
            <person name="Auch B."/>
            <person name="Kono T."/>
            <person name="Mallez S."/>
            <person name="Becker A."/>
            <person name="Gohl D.M."/>
            <person name="Silverstein K.A.T."/>
            <person name="Koren S."/>
            <person name="Bechman K.B."/>
            <person name="Herman A."/>
            <person name="Abrahante J.E."/>
            <person name="Garbe J."/>
        </authorList>
    </citation>
    <scope>NUCLEOTIDE SEQUENCE</scope>
    <source>
        <strain evidence="1">Duluth1</strain>
        <tissue evidence="1">Whole animal</tissue>
    </source>
</reference>
<dbReference type="SUPFAM" id="SSF63829">
    <property type="entry name" value="Calcium-dependent phosphotriesterase"/>
    <property type="match status" value="1"/>
</dbReference>
<sequence length="167" mass="18276">MFKRLKLKHDCNGIAIHQEDLFVTSGSSVDQYTLDGQKVNTLYEDTWGAKNVVGVGVSPDGKKVYVTERFNGILRTLSRDGAVTANLQDPAFKTSNFIDNILVTANGQVFVLGDDIVSQVDTEGKKVLKTIKLDISRLGSIYVNDDTSQMIVGYSGNDVIELTINIS</sequence>